<dbReference type="InterPro" id="IPR001387">
    <property type="entry name" value="Cro/C1-type_HTH"/>
</dbReference>
<dbReference type="InterPro" id="IPR041413">
    <property type="entry name" value="MLTR_LBD"/>
</dbReference>
<dbReference type="EMBL" id="NBWZ01000001">
    <property type="protein sequence ID" value="RFA08199.1"/>
    <property type="molecule type" value="Genomic_DNA"/>
</dbReference>
<dbReference type="CDD" id="cd00093">
    <property type="entry name" value="HTH_XRE"/>
    <property type="match status" value="1"/>
</dbReference>
<dbReference type="PANTHER" id="PTHR35010:SF2">
    <property type="entry name" value="BLL4672 PROTEIN"/>
    <property type="match status" value="1"/>
</dbReference>
<gene>
    <name evidence="2" type="ORF">B7R54_02410</name>
</gene>
<feature type="domain" description="HTH cro/C1-type" evidence="1">
    <location>
        <begin position="36"/>
        <end position="83"/>
    </location>
</feature>
<dbReference type="SMART" id="SM00530">
    <property type="entry name" value="HTH_XRE"/>
    <property type="match status" value="1"/>
</dbReference>
<dbReference type="GO" id="GO:0003677">
    <property type="term" value="F:DNA binding"/>
    <property type="evidence" value="ECO:0007669"/>
    <property type="project" value="InterPro"/>
</dbReference>
<dbReference type="Pfam" id="PF17765">
    <property type="entry name" value="MLTR_LBD"/>
    <property type="match status" value="1"/>
</dbReference>
<dbReference type="Pfam" id="PF13560">
    <property type="entry name" value="HTH_31"/>
    <property type="match status" value="1"/>
</dbReference>
<dbReference type="RefSeq" id="WP_116413614.1">
    <property type="nucleotide sequence ID" value="NZ_NBWZ01000001.1"/>
</dbReference>
<dbReference type="PROSITE" id="PS50943">
    <property type="entry name" value="HTH_CROC1"/>
    <property type="match status" value="1"/>
</dbReference>
<dbReference type="Proteomes" id="UP000256486">
    <property type="component" value="Unassembled WGS sequence"/>
</dbReference>
<sequence length="270" mass="29957">MPSPHPLGEYLRARRELLRPADVALPDGAGPRRVPGLRRSEVAAIAGISTEYYIKLEQGQEAHPTSQVLDSLSRALRLDVTANSYLHALARIIPKPAAPISPPAVERARWLIDSWPTTAAMILDGHFDILATNPLMRALIPGYRTGRNSVAVLLLDPEVRDTQRDWEGLSMRSIALFRSRAGLHPDDARSQEIITQLMRDSDRFRELWHRYDIEGMTEGTHPIMHPTVGALSLHYAHLPLVGADDHSIFLYFAEPGTPTERALAGLAPGR</sequence>
<dbReference type="PANTHER" id="PTHR35010">
    <property type="entry name" value="BLL4672 PROTEIN-RELATED"/>
    <property type="match status" value="1"/>
</dbReference>
<protein>
    <recommendedName>
        <fullName evidence="1">HTH cro/C1-type domain-containing protein</fullName>
    </recommendedName>
</protein>
<name>A0A3E0VEV8_9MICO</name>
<comment type="caution">
    <text evidence="2">The sequence shown here is derived from an EMBL/GenBank/DDBJ whole genome shotgun (WGS) entry which is preliminary data.</text>
</comment>
<proteinExistence type="predicted"/>
<keyword evidence="3" id="KW-1185">Reference proteome</keyword>
<dbReference type="OrthoDB" id="3518652at2"/>
<reference evidence="2 3" key="1">
    <citation type="submission" date="2017-04" db="EMBL/GenBank/DDBJ databases">
        <title>Comparative genome analysis of Subtercola boreus.</title>
        <authorList>
            <person name="Cho Y.-J."/>
            <person name="Cho A."/>
            <person name="Kim O.-S."/>
            <person name="Lee J.-I."/>
        </authorList>
    </citation>
    <scope>NUCLEOTIDE SEQUENCE [LARGE SCALE GENOMIC DNA]</scope>
    <source>
        <strain evidence="2 3">K300</strain>
    </source>
</reference>
<evidence type="ECO:0000259" key="1">
    <source>
        <dbReference type="PROSITE" id="PS50943"/>
    </source>
</evidence>
<organism evidence="2 3">
    <name type="scientific">Subtercola boreus</name>
    <dbReference type="NCBI Taxonomy" id="120213"/>
    <lineage>
        <taxon>Bacteria</taxon>
        <taxon>Bacillati</taxon>
        <taxon>Actinomycetota</taxon>
        <taxon>Actinomycetes</taxon>
        <taxon>Micrococcales</taxon>
        <taxon>Microbacteriaceae</taxon>
        <taxon>Subtercola</taxon>
    </lineage>
</organism>
<evidence type="ECO:0000313" key="2">
    <source>
        <dbReference type="EMBL" id="RFA08199.1"/>
    </source>
</evidence>
<dbReference type="SUPFAM" id="SSF47413">
    <property type="entry name" value="lambda repressor-like DNA-binding domains"/>
    <property type="match status" value="1"/>
</dbReference>
<accession>A0A3E0VEV8</accession>
<evidence type="ECO:0000313" key="3">
    <source>
        <dbReference type="Proteomes" id="UP000256486"/>
    </source>
</evidence>
<dbReference type="InterPro" id="IPR010982">
    <property type="entry name" value="Lambda_DNA-bd_dom_sf"/>
</dbReference>
<dbReference type="Gene3D" id="1.10.260.40">
    <property type="entry name" value="lambda repressor-like DNA-binding domains"/>
    <property type="match status" value="1"/>
</dbReference>
<dbReference type="AlphaFoldDB" id="A0A3E0VEV8"/>
<dbReference type="Gene3D" id="3.30.450.180">
    <property type="match status" value="1"/>
</dbReference>